<dbReference type="EMBL" id="DSTK01000031">
    <property type="protein sequence ID" value="HFK97636.1"/>
    <property type="molecule type" value="Genomic_DNA"/>
</dbReference>
<proteinExistence type="predicted"/>
<evidence type="ECO:0000256" key="1">
    <source>
        <dbReference type="SAM" id="Phobius"/>
    </source>
</evidence>
<keyword evidence="1" id="KW-0472">Membrane</keyword>
<protein>
    <submittedName>
        <fullName evidence="2">Uncharacterized protein</fullName>
    </submittedName>
</protein>
<accession>A0A831ZL53</accession>
<comment type="caution">
    <text evidence="2">The sequence shown here is derived from an EMBL/GenBank/DDBJ whole genome shotgun (WGS) entry which is preliminary data.</text>
</comment>
<name>A0A831ZL53_9BACT</name>
<keyword evidence="1" id="KW-0812">Transmembrane</keyword>
<sequence length="68" mass="7939">MKLRHVQFCYSRKDTVGFAALTPTSRNVTVRRWLWLWCVLGFAALTPTYGCYGCWPSNPKTTHIFIDR</sequence>
<organism evidence="2">
    <name type="scientific">Desulfacinum infernum</name>
    <dbReference type="NCBI Taxonomy" id="35837"/>
    <lineage>
        <taxon>Bacteria</taxon>
        <taxon>Pseudomonadati</taxon>
        <taxon>Thermodesulfobacteriota</taxon>
        <taxon>Syntrophobacteria</taxon>
        <taxon>Syntrophobacterales</taxon>
        <taxon>Syntrophobacteraceae</taxon>
        <taxon>Desulfacinum</taxon>
    </lineage>
</organism>
<dbReference type="AlphaFoldDB" id="A0A831ZL53"/>
<reference evidence="2" key="1">
    <citation type="journal article" date="2020" name="mSystems">
        <title>Genome- and Community-Level Interaction Insights into Carbon Utilization and Element Cycling Functions of Hydrothermarchaeota in Hydrothermal Sediment.</title>
        <authorList>
            <person name="Zhou Z."/>
            <person name="Liu Y."/>
            <person name="Xu W."/>
            <person name="Pan J."/>
            <person name="Luo Z.H."/>
            <person name="Li M."/>
        </authorList>
    </citation>
    <scope>NUCLEOTIDE SEQUENCE [LARGE SCALE GENOMIC DNA]</scope>
    <source>
        <strain evidence="2">SpSt-456</strain>
    </source>
</reference>
<keyword evidence="1" id="KW-1133">Transmembrane helix</keyword>
<feature type="transmembrane region" description="Helical" evidence="1">
    <location>
        <begin position="34"/>
        <end position="55"/>
    </location>
</feature>
<gene>
    <name evidence="2" type="ORF">ENS06_10005</name>
</gene>
<evidence type="ECO:0000313" key="2">
    <source>
        <dbReference type="EMBL" id="HFK97636.1"/>
    </source>
</evidence>